<evidence type="ECO:0000256" key="4">
    <source>
        <dbReference type="ARBA" id="ARBA00023136"/>
    </source>
</evidence>
<evidence type="ECO:0000313" key="7">
    <source>
        <dbReference type="EMBL" id="KGR77649.1"/>
    </source>
</evidence>
<proteinExistence type="predicted"/>
<dbReference type="GO" id="GO:0016020">
    <property type="term" value="C:membrane"/>
    <property type="evidence" value="ECO:0007669"/>
    <property type="project" value="UniProtKB-SubCell"/>
</dbReference>
<feature type="transmembrane region" description="Helical" evidence="5">
    <location>
        <begin position="319"/>
        <end position="340"/>
    </location>
</feature>
<keyword evidence="8" id="KW-1185">Reference proteome</keyword>
<keyword evidence="2 5" id="KW-0812">Transmembrane</keyword>
<dbReference type="Proteomes" id="UP000030416">
    <property type="component" value="Unassembled WGS sequence"/>
</dbReference>
<feature type="transmembrane region" description="Helical" evidence="5">
    <location>
        <begin position="213"/>
        <end position="231"/>
    </location>
</feature>
<dbReference type="STRING" id="1384049.CD29_14520"/>
<feature type="transmembrane region" description="Helical" evidence="5">
    <location>
        <begin position="78"/>
        <end position="97"/>
    </location>
</feature>
<evidence type="ECO:0000256" key="1">
    <source>
        <dbReference type="ARBA" id="ARBA00004141"/>
    </source>
</evidence>
<keyword evidence="4 5" id="KW-0472">Membrane</keyword>
<feature type="transmembrane region" description="Helical" evidence="5">
    <location>
        <begin position="109"/>
        <end position="132"/>
    </location>
</feature>
<accession>A0A0A3HYW5</accession>
<feature type="transmembrane region" description="Helical" evidence="5">
    <location>
        <begin position="50"/>
        <end position="72"/>
    </location>
</feature>
<sequence>MFDRLKVEYMVFYLLWPIIIVPKQIQIVFIGFILFILLRRGKIYLDAISYFLIFYIVVYLISIVYNLVQYSYDTERTLATLNMLCIWVIALFFYLLYKSVQLELHEFNRIAFLNYSVLIGLWVISFLLSYLLGQDELRIFGKVLFYTEWFSGTDVLRFVGLMDYANLIVLFFMFFYPFFCMYANGFENKWLGRLVIVVGTLPIISTYSRSGYFIIMLGLLLFALAHVMSRLSIVVRGFVYCFVITTAILCIFYTNTIDYISMIFLEVYNAREGSNDSRTYLMAESIRVAMDRSPLIGMGIKTVSELGYPLGSHSTFVGFIYKTGIVGFIIGTAMFIVISVKLLFLKIGGLGNLVKYFMFVLPIIFLFEDLDGSNWLIVLYFVFLALLYN</sequence>
<evidence type="ECO:0000259" key="6">
    <source>
        <dbReference type="Pfam" id="PF04932"/>
    </source>
</evidence>
<dbReference type="InterPro" id="IPR051533">
    <property type="entry name" value="WaaL-like"/>
</dbReference>
<dbReference type="PANTHER" id="PTHR37422:SF17">
    <property type="entry name" value="O-ANTIGEN LIGASE"/>
    <property type="match status" value="1"/>
</dbReference>
<organism evidence="7 8">
    <name type="scientific">Ureibacillus manganicus DSM 26584</name>
    <dbReference type="NCBI Taxonomy" id="1384049"/>
    <lineage>
        <taxon>Bacteria</taxon>
        <taxon>Bacillati</taxon>
        <taxon>Bacillota</taxon>
        <taxon>Bacilli</taxon>
        <taxon>Bacillales</taxon>
        <taxon>Caryophanaceae</taxon>
        <taxon>Ureibacillus</taxon>
    </lineage>
</organism>
<keyword evidence="3 5" id="KW-1133">Transmembrane helix</keyword>
<dbReference type="PANTHER" id="PTHR37422">
    <property type="entry name" value="TEICHURONIC ACID BIOSYNTHESIS PROTEIN TUAE"/>
    <property type="match status" value="1"/>
</dbReference>
<dbReference type="EMBL" id="JPVN01000017">
    <property type="protein sequence ID" value="KGR77649.1"/>
    <property type="molecule type" value="Genomic_DNA"/>
</dbReference>
<protein>
    <recommendedName>
        <fullName evidence="6">O-antigen ligase-related domain-containing protein</fullName>
    </recommendedName>
</protein>
<evidence type="ECO:0000313" key="8">
    <source>
        <dbReference type="Proteomes" id="UP000030416"/>
    </source>
</evidence>
<feature type="transmembrane region" description="Helical" evidence="5">
    <location>
        <begin position="372"/>
        <end position="388"/>
    </location>
</feature>
<feature type="domain" description="O-antigen ligase-related" evidence="6">
    <location>
        <begin position="195"/>
        <end position="330"/>
    </location>
</feature>
<evidence type="ECO:0000256" key="5">
    <source>
        <dbReference type="SAM" id="Phobius"/>
    </source>
</evidence>
<comment type="subcellular location">
    <subcellularLocation>
        <location evidence="1">Membrane</location>
        <topology evidence="1">Multi-pass membrane protein</topology>
    </subcellularLocation>
</comment>
<feature type="transmembrane region" description="Helical" evidence="5">
    <location>
        <begin position="12"/>
        <end position="38"/>
    </location>
</feature>
<feature type="transmembrane region" description="Helical" evidence="5">
    <location>
        <begin position="164"/>
        <end position="183"/>
    </location>
</feature>
<dbReference type="InterPro" id="IPR007016">
    <property type="entry name" value="O-antigen_ligase-rel_domated"/>
</dbReference>
<comment type="caution">
    <text evidence="7">The sequence shown here is derived from an EMBL/GenBank/DDBJ whole genome shotgun (WGS) entry which is preliminary data.</text>
</comment>
<dbReference type="AlphaFoldDB" id="A0A0A3HYW5"/>
<name>A0A0A3HYW5_9BACL</name>
<dbReference type="Pfam" id="PF04932">
    <property type="entry name" value="Wzy_C"/>
    <property type="match status" value="1"/>
</dbReference>
<dbReference type="RefSeq" id="WP_036188042.1">
    <property type="nucleotide sequence ID" value="NZ_AVDA01000017.1"/>
</dbReference>
<feature type="transmembrane region" description="Helical" evidence="5">
    <location>
        <begin position="347"/>
        <end position="366"/>
    </location>
</feature>
<evidence type="ECO:0000256" key="2">
    <source>
        <dbReference type="ARBA" id="ARBA00022692"/>
    </source>
</evidence>
<evidence type="ECO:0000256" key="3">
    <source>
        <dbReference type="ARBA" id="ARBA00022989"/>
    </source>
</evidence>
<feature type="transmembrane region" description="Helical" evidence="5">
    <location>
        <begin position="238"/>
        <end position="257"/>
    </location>
</feature>
<feature type="transmembrane region" description="Helical" evidence="5">
    <location>
        <begin position="190"/>
        <end position="207"/>
    </location>
</feature>
<reference evidence="7 8" key="1">
    <citation type="submission" date="2014-02" db="EMBL/GenBank/DDBJ databases">
        <title>Draft genome sequence of Lysinibacillus manganicus DSM 26584T.</title>
        <authorList>
            <person name="Zhang F."/>
            <person name="Wang G."/>
            <person name="Zhang L."/>
        </authorList>
    </citation>
    <scope>NUCLEOTIDE SEQUENCE [LARGE SCALE GENOMIC DNA]</scope>
    <source>
        <strain evidence="7 8">DSM 26584</strain>
    </source>
</reference>
<gene>
    <name evidence="7" type="ORF">CD29_14520</name>
</gene>